<name>A0AAD9GFE9_BABDI</name>
<proteinExistence type="predicted"/>
<gene>
    <name evidence="1" type="ORF">X943_001928</name>
</gene>
<dbReference type="Proteomes" id="UP001195914">
    <property type="component" value="Unassembled WGS sequence"/>
</dbReference>
<organism evidence="1 2">
    <name type="scientific">Babesia divergens</name>
    <dbReference type="NCBI Taxonomy" id="32595"/>
    <lineage>
        <taxon>Eukaryota</taxon>
        <taxon>Sar</taxon>
        <taxon>Alveolata</taxon>
        <taxon>Apicomplexa</taxon>
        <taxon>Aconoidasida</taxon>
        <taxon>Piroplasmida</taxon>
        <taxon>Babesiidae</taxon>
        <taxon>Babesia</taxon>
    </lineage>
</organism>
<sequence length="106" mass="12102">MCRLYHMPILISVGVTKDADYTLIDASRFEENIVKTYIAMLFNQFGDLFFIRKLGGVAVAPQKINQIVDVGKRAAVDLYGVIKAQMRDFSDIQKDKVKQRHKQLVP</sequence>
<reference evidence="1" key="2">
    <citation type="submission" date="2021-05" db="EMBL/GenBank/DDBJ databases">
        <authorList>
            <person name="Pain A."/>
        </authorList>
    </citation>
    <scope>NUCLEOTIDE SEQUENCE</scope>
    <source>
        <strain evidence="1">1802A</strain>
    </source>
</reference>
<protein>
    <submittedName>
        <fullName evidence="1">3' exoribonuclease family, domain 1 containing protein</fullName>
    </submittedName>
</protein>
<dbReference type="AlphaFoldDB" id="A0AAD9GFE9"/>
<comment type="caution">
    <text evidence="1">The sequence shown here is derived from an EMBL/GenBank/DDBJ whole genome shotgun (WGS) entry which is preliminary data.</text>
</comment>
<dbReference type="Gene3D" id="3.30.230.70">
    <property type="entry name" value="GHMP Kinase, N-terminal domain"/>
    <property type="match status" value="1"/>
</dbReference>
<reference evidence="1" key="1">
    <citation type="journal article" date="2014" name="Nucleic Acids Res.">
        <title>The evolutionary dynamics of variant antigen genes in Babesia reveal a history of genomic innovation underlying host-parasite interaction.</title>
        <authorList>
            <person name="Jackson A.P."/>
            <person name="Otto T.D."/>
            <person name="Darby A."/>
            <person name="Ramaprasad A."/>
            <person name="Xia D."/>
            <person name="Echaide I.E."/>
            <person name="Farber M."/>
            <person name="Gahlot S."/>
            <person name="Gamble J."/>
            <person name="Gupta D."/>
            <person name="Gupta Y."/>
            <person name="Jackson L."/>
            <person name="Malandrin L."/>
            <person name="Malas T.B."/>
            <person name="Moussa E."/>
            <person name="Nair M."/>
            <person name="Reid A.J."/>
            <person name="Sanders M."/>
            <person name="Sharma J."/>
            <person name="Tracey A."/>
            <person name="Quail M.A."/>
            <person name="Weir W."/>
            <person name="Wastling J.M."/>
            <person name="Hall N."/>
            <person name="Willadsen P."/>
            <person name="Lingelbach K."/>
            <person name="Shiels B."/>
            <person name="Tait A."/>
            <person name="Berriman M."/>
            <person name="Allred D.R."/>
            <person name="Pain A."/>
        </authorList>
    </citation>
    <scope>NUCLEOTIDE SEQUENCE</scope>
    <source>
        <strain evidence="1">1802A</strain>
    </source>
</reference>
<dbReference type="InterPro" id="IPR027408">
    <property type="entry name" value="PNPase/RNase_PH_dom_sf"/>
</dbReference>
<accession>A0AAD9GFE9</accession>
<dbReference type="InterPro" id="IPR036345">
    <property type="entry name" value="ExoRNase_PH_dom2_sf"/>
</dbReference>
<evidence type="ECO:0000313" key="1">
    <source>
        <dbReference type="EMBL" id="KAK1937444.1"/>
    </source>
</evidence>
<keyword evidence="2" id="KW-1185">Reference proteome</keyword>
<dbReference type="SUPFAM" id="SSF55666">
    <property type="entry name" value="Ribonuclease PH domain 2-like"/>
    <property type="match status" value="1"/>
</dbReference>
<dbReference type="EMBL" id="JAHBMH010000033">
    <property type="protein sequence ID" value="KAK1937444.1"/>
    <property type="molecule type" value="Genomic_DNA"/>
</dbReference>
<evidence type="ECO:0000313" key="2">
    <source>
        <dbReference type="Proteomes" id="UP001195914"/>
    </source>
</evidence>